<proteinExistence type="predicted"/>
<evidence type="ECO:0000313" key="3">
    <source>
        <dbReference type="Proteomes" id="UP000466396"/>
    </source>
</evidence>
<dbReference type="Proteomes" id="UP000466396">
    <property type="component" value="Chromosome"/>
</dbReference>
<protein>
    <submittedName>
        <fullName evidence="2">Uncharacterized protein</fullName>
    </submittedName>
</protein>
<dbReference type="AlphaFoldDB" id="A0A7I7NIS2"/>
<evidence type="ECO:0000256" key="1">
    <source>
        <dbReference type="SAM" id="MobiDB-lite"/>
    </source>
</evidence>
<dbReference type="EMBL" id="AP022581">
    <property type="protein sequence ID" value="BBX96179.1"/>
    <property type="molecule type" value="Genomic_DNA"/>
</dbReference>
<evidence type="ECO:0000313" key="2">
    <source>
        <dbReference type="EMBL" id="BBX96179.1"/>
    </source>
</evidence>
<feature type="region of interest" description="Disordered" evidence="1">
    <location>
        <begin position="62"/>
        <end position="87"/>
    </location>
</feature>
<reference evidence="2 3" key="1">
    <citation type="journal article" date="2019" name="Emerg. Microbes Infect.">
        <title>Comprehensive subspecies identification of 175 nontuberculous mycobacteria species based on 7547 genomic profiles.</title>
        <authorList>
            <person name="Matsumoto Y."/>
            <person name="Kinjo T."/>
            <person name="Motooka D."/>
            <person name="Nabeya D."/>
            <person name="Jung N."/>
            <person name="Uechi K."/>
            <person name="Horii T."/>
            <person name="Iida T."/>
            <person name="Fujita J."/>
            <person name="Nakamura S."/>
        </authorList>
    </citation>
    <scope>NUCLEOTIDE SEQUENCE [LARGE SCALE GENOMIC DNA]</scope>
    <source>
        <strain evidence="2 3">JCM 15657</strain>
    </source>
</reference>
<gene>
    <name evidence="2" type="ORF">MLAC_14730</name>
</gene>
<organism evidence="2 3">
    <name type="scientific">Mycobacterium lacus</name>
    <dbReference type="NCBI Taxonomy" id="169765"/>
    <lineage>
        <taxon>Bacteria</taxon>
        <taxon>Bacillati</taxon>
        <taxon>Actinomycetota</taxon>
        <taxon>Actinomycetes</taxon>
        <taxon>Mycobacteriales</taxon>
        <taxon>Mycobacteriaceae</taxon>
        <taxon>Mycobacterium</taxon>
    </lineage>
</organism>
<sequence length="87" mass="8976">MGAQAAATPAWYHQDTAAKAGAEGQRCNNTARNRGGSAWIGETLADPCSATDDAVRIEPARSMSPLPCDTTTAGVVTDSLSPNNRCP</sequence>
<accession>A0A7I7NIS2</accession>
<keyword evidence="3" id="KW-1185">Reference proteome</keyword>
<dbReference type="KEGG" id="mlj:MLAC_14730"/>
<name>A0A7I7NIS2_9MYCO</name>
<feature type="compositionally biased region" description="Polar residues" evidence="1">
    <location>
        <begin position="69"/>
        <end position="87"/>
    </location>
</feature>